<keyword evidence="4 8" id="KW-1133">Transmembrane helix</keyword>
<feature type="transmembrane region" description="Helical" evidence="8">
    <location>
        <begin position="34"/>
        <end position="54"/>
    </location>
</feature>
<dbReference type="GO" id="GO:0005886">
    <property type="term" value="C:plasma membrane"/>
    <property type="evidence" value="ECO:0007669"/>
    <property type="project" value="UniProtKB-SubCell"/>
</dbReference>
<reference evidence="9" key="1">
    <citation type="journal article" date="2023" name="G3 (Bethesda)">
        <title>Whole genome assemblies of Zophobas morio and Tenebrio molitor.</title>
        <authorList>
            <person name="Kaur S."/>
            <person name="Stinson S.A."/>
            <person name="diCenzo G.C."/>
        </authorList>
    </citation>
    <scope>NUCLEOTIDE SEQUENCE</scope>
    <source>
        <strain evidence="9">QUZm001</strain>
    </source>
</reference>
<feature type="transmembrane region" description="Helical" evidence="8">
    <location>
        <begin position="60"/>
        <end position="81"/>
    </location>
</feature>
<dbReference type="AlphaFoldDB" id="A0AA38IC97"/>
<dbReference type="GO" id="GO:0030424">
    <property type="term" value="C:axon"/>
    <property type="evidence" value="ECO:0007669"/>
    <property type="project" value="TreeGrafter"/>
</dbReference>
<feature type="transmembrane region" description="Helical" evidence="8">
    <location>
        <begin position="153"/>
        <end position="172"/>
    </location>
</feature>
<evidence type="ECO:0000256" key="4">
    <source>
        <dbReference type="ARBA" id="ARBA00022989"/>
    </source>
</evidence>
<organism evidence="9 10">
    <name type="scientific">Zophobas morio</name>
    <dbReference type="NCBI Taxonomy" id="2755281"/>
    <lineage>
        <taxon>Eukaryota</taxon>
        <taxon>Metazoa</taxon>
        <taxon>Ecdysozoa</taxon>
        <taxon>Arthropoda</taxon>
        <taxon>Hexapoda</taxon>
        <taxon>Insecta</taxon>
        <taxon>Pterygota</taxon>
        <taxon>Neoptera</taxon>
        <taxon>Endopterygota</taxon>
        <taxon>Coleoptera</taxon>
        <taxon>Polyphaga</taxon>
        <taxon>Cucujiformia</taxon>
        <taxon>Tenebrionidae</taxon>
        <taxon>Zophobas</taxon>
    </lineage>
</organism>
<keyword evidence="5 8" id="KW-0472">Membrane</keyword>
<accession>A0AA38IC97</accession>
<gene>
    <name evidence="9" type="ORF">Zmor_018435</name>
</gene>
<dbReference type="GO" id="GO:0008049">
    <property type="term" value="P:male courtship behavior"/>
    <property type="evidence" value="ECO:0007669"/>
    <property type="project" value="TreeGrafter"/>
</dbReference>
<evidence type="ECO:0000256" key="1">
    <source>
        <dbReference type="ARBA" id="ARBA00004651"/>
    </source>
</evidence>
<comment type="similarity">
    <text evidence="8">Belongs to the insect chemoreceptor superfamily. Gustatory receptor (GR) family.</text>
</comment>
<dbReference type="PANTHER" id="PTHR21143">
    <property type="entry name" value="INVERTEBRATE GUSTATORY RECEPTOR"/>
    <property type="match status" value="1"/>
</dbReference>
<dbReference type="GO" id="GO:0030425">
    <property type="term" value="C:dendrite"/>
    <property type="evidence" value="ECO:0007669"/>
    <property type="project" value="TreeGrafter"/>
</dbReference>
<sequence length="370" mass="43258">MSVKQLQILFNVGKILAITPASFRGKNTTLSEKLYGCFMIIFYTVAVIVSFVYRVPQYKFYIHIKLAIHVILDILLYLFCIQTITSALLKRELWCVLIQNLKITGNGSVNKFNYGLRFFIGNIIFWIMNIYLLSCFTYYFGLEFVKQYSVDTLQVYVQFNRNFLIWVFLKFFKSRYRAINRALLNLKKLVKRNHETSINDTLRRLRYNFVLLENTIHIFNAIFGWTILISTLHGSLQMIIYFDNMLIPTITTTVTLLVANFLILLLYWTGTATIIIICDDVLDEAEQTVVMAYKLQKKMKFRYNLELTKLITVVTNNFPRFSAAGFFVINKSTILKIFDAIVTLLVVVIQFDISESYNFAPNYFVNKTVD</sequence>
<feature type="transmembrane region" description="Helical" evidence="8">
    <location>
        <begin position="245"/>
        <end position="268"/>
    </location>
</feature>
<dbReference type="EMBL" id="JALNTZ010000005">
    <property type="protein sequence ID" value="KAJ3652474.1"/>
    <property type="molecule type" value="Genomic_DNA"/>
</dbReference>
<evidence type="ECO:0000256" key="7">
    <source>
        <dbReference type="ARBA" id="ARBA00023224"/>
    </source>
</evidence>
<evidence type="ECO:0000256" key="8">
    <source>
        <dbReference type="RuleBase" id="RU363108"/>
    </source>
</evidence>
<evidence type="ECO:0000313" key="9">
    <source>
        <dbReference type="EMBL" id="KAJ3652474.1"/>
    </source>
</evidence>
<evidence type="ECO:0000256" key="6">
    <source>
        <dbReference type="ARBA" id="ARBA00023170"/>
    </source>
</evidence>
<dbReference type="Pfam" id="PF08395">
    <property type="entry name" value="7tm_7"/>
    <property type="match status" value="1"/>
</dbReference>
<keyword evidence="3 8" id="KW-0812">Transmembrane</keyword>
<dbReference type="PANTHER" id="PTHR21143:SF104">
    <property type="entry name" value="GUSTATORY RECEPTOR 8A-RELATED"/>
    <property type="match status" value="1"/>
</dbReference>
<evidence type="ECO:0000256" key="2">
    <source>
        <dbReference type="ARBA" id="ARBA00022475"/>
    </source>
</evidence>
<feature type="transmembrane region" description="Helical" evidence="8">
    <location>
        <begin position="118"/>
        <end position="141"/>
    </location>
</feature>
<protein>
    <recommendedName>
        <fullName evidence="8">Gustatory receptor</fullName>
    </recommendedName>
</protein>
<dbReference type="Proteomes" id="UP001168821">
    <property type="component" value="Unassembled WGS sequence"/>
</dbReference>
<name>A0AA38IC97_9CUCU</name>
<keyword evidence="2 8" id="KW-1003">Cell membrane</keyword>
<dbReference type="GO" id="GO:0043025">
    <property type="term" value="C:neuronal cell body"/>
    <property type="evidence" value="ECO:0007669"/>
    <property type="project" value="TreeGrafter"/>
</dbReference>
<dbReference type="GO" id="GO:0007635">
    <property type="term" value="P:chemosensory behavior"/>
    <property type="evidence" value="ECO:0007669"/>
    <property type="project" value="TreeGrafter"/>
</dbReference>
<keyword evidence="6 8" id="KW-0675">Receptor</keyword>
<feature type="transmembrane region" description="Helical" evidence="8">
    <location>
        <begin position="211"/>
        <end position="233"/>
    </location>
</feature>
<proteinExistence type="inferred from homology"/>
<keyword evidence="7 8" id="KW-0807">Transducer</keyword>
<dbReference type="GO" id="GO:0050909">
    <property type="term" value="P:sensory perception of taste"/>
    <property type="evidence" value="ECO:0007669"/>
    <property type="project" value="InterPro"/>
</dbReference>
<keyword evidence="10" id="KW-1185">Reference proteome</keyword>
<comment type="caution">
    <text evidence="9">The sequence shown here is derived from an EMBL/GenBank/DDBJ whole genome shotgun (WGS) entry which is preliminary data.</text>
</comment>
<evidence type="ECO:0000256" key="3">
    <source>
        <dbReference type="ARBA" id="ARBA00022692"/>
    </source>
</evidence>
<dbReference type="InterPro" id="IPR013604">
    <property type="entry name" value="7TM_chemorcpt"/>
</dbReference>
<comment type="function">
    <text evidence="8">Gustatory receptor which mediates acceptance or avoidance behavior, depending on its substrates.</text>
</comment>
<evidence type="ECO:0000256" key="5">
    <source>
        <dbReference type="ARBA" id="ARBA00023136"/>
    </source>
</evidence>
<evidence type="ECO:0000313" key="10">
    <source>
        <dbReference type="Proteomes" id="UP001168821"/>
    </source>
</evidence>
<comment type="caution">
    <text evidence="8">Lacks conserved residue(s) required for the propagation of feature annotation.</text>
</comment>
<comment type="subcellular location">
    <subcellularLocation>
        <location evidence="1 8">Cell membrane</location>
        <topology evidence="1 8">Multi-pass membrane protein</topology>
    </subcellularLocation>
</comment>
<dbReference type="GO" id="GO:0007165">
    <property type="term" value="P:signal transduction"/>
    <property type="evidence" value="ECO:0007669"/>
    <property type="project" value="UniProtKB-KW"/>
</dbReference>